<dbReference type="RefSeq" id="WP_072305317.1">
    <property type="nucleotide sequence ID" value="NZ_FPJA01000004.1"/>
</dbReference>
<dbReference type="Pfam" id="PF15565">
    <property type="entry name" value="Imm30"/>
    <property type="match status" value="1"/>
</dbReference>
<protein>
    <submittedName>
        <fullName evidence="2">Immunity protein 30</fullName>
    </submittedName>
</protein>
<dbReference type="AlphaFoldDB" id="A0A1K1LWP1"/>
<feature type="domain" description="Immunity protein 30" evidence="1">
    <location>
        <begin position="17"/>
        <end position="104"/>
    </location>
</feature>
<dbReference type="EMBL" id="FPJA01000004">
    <property type="protein sequence ID" value="SFW15256.1"/>
    <property type="molecule type" value="Genomic_DNA"/>
</dbReference>
<proteinExistence type="predicted"/>
<organism evidence="2 3">
    <name type="scientific">Selenomonas ruminantium</name>
    <dbReference type="NCBI Taxonomy" id="971"/>
    <lineage>
        <taxon>Bacteria</taxon>
        <taxon>Bacillati</taxon>
        <taxon>Bacillota</taxon>
        <taxon>Negativicutes</taxon>
        <taxon>Selenomonadales</taxon>
        <taxon>Selenomonadaceae</taxon>
        <taxon>Selenomonas</taxon>
    </lineage>
</organism>
<dbReference type="Proteomes" id="UP000182958">
    <property type="component" value="Unassembled WGS sequence"/>
</dbReference>
<dbReference type="InterPro" id="IPR029084">
    <property type="entry name" value="Imm30"/>
</dbReference>
<sequence length="152" mass="17944">MDMDEKVSALYKIRKLDKEEYVPVFDKLIQEIFTDPKPEYVIKLCAVFYDEVYFHEVMYGLIHAVEALAKGENYSYLISLGICNMAEGRDWSKDFIYGILNTKDELMKYPKVLRQLSEEQRRHIVGILQEIKDDDEEIFGERISWIMSEING</sequence>
<name>A0A1K1LWP1_SELRU</name>
<evidence type="ECO:0000313" key="3">
    <source>
        <dbReference type="Proteomes" id="UP000182958"/>
    </source>
</evidence>
<gene>
    <name evidence="2" type="ORF">SAMN02910323_0402</name>
</gene>
<keyword evidence="3" id="KW-1185">Reference proteome</keyword>
<reference evidence="3" key="1">
    <citation type="submission" date="2016-11" db="EMBL/GenBank/DDBJ databases">
        <authorList>
            <person name="Varghese N."/>
            <person name="Submissions S."/>
        </authorList>
    </citation>
    <scope>NUCLEOTIDE SEQUENCE [LARGE SCALE GENOMIC DNA]</scope>
    <source>
        <strain evidence="3">C3</strain>
    </source>
</reference>
<evidence type="ECO:0000313" key="2">
    <source>
        <dbReference type="EMBL" id="SFW15256.1"/>
    </source>
</evidence>
<accession>A0A1K1LWP1</accession>
<evidence type="ECO:0000259" key="1">
    <source>
        <dbReference type="Pfam" id="PF15565"/>
    </source>
</evidence>